<sequence length="82" mass="9172">MLTVDARIEEFILNSFLFGDAERMPSQTDSLLQAGVIDSTGVLELIEFLESEFGFRVEDTESIPENLDSIENLARFISVKTA</sequence>
<evidence type="ECO:0000313" key="3">
    <source>
        <dbReference type="Proteomes" id="UP001553715"/>
    </source>
</evidence>
<dbReference type="InterPro" id="IPR009081">
    <property type="entry name" value="PP-bd_ACP"/>
</dbReference>
<protein>
    <submittedName>
        <fullName evidence="2">Acyl carrier protein</fullName>
    </submittedName>
</protein>
<name>A0ABV3LJK2_9MICO</name>
<dbReference type="Proteomes" id="UP001553715">
    <property type="component" value="Unassembled WGS sequence"/>
</dbReference>
<accession>A0ABV3LJK2</accession>
<proteinExistence type="predicted"/>
<evidence type="ECO:0000313" key="2">
    <source>
        <dbReference type="EMBL" id="MEW1976073.1"/>
    </source>
</evidence>
<feature type="domain" description="Carrier" evidence="1">
    <location>
        <begin position="3"/>
        <end position="81"/>
    </location>
</feature>
<dbReference type="SUPFAM" id="SSF47336">
    <property type="entry name" value="ACP-like"/>
    <property type="match status" value="1"/>
</dbReference>
<dbReference type="RefSeq" id="WP_033105036.1">
    <property type="nucleotide sequence ID" value="NZ_JBFBMH010000021.1"/>
</dbReference>
<gene>
    <name evidence="2" type="ORF">AB0301_13520</name>
</gene>
<evidence type="ECO:0000259" key="1">
    <source>
        <dbReference type="PROSITE" id="PS50075"/>
    </source>
</evidence>
<dbReference type="InterPro" id="IPR036736">
    <property type="entry name" value="ACP-like_sf"/>
</dbReference>
<reference evidence="2 3" key="1">
    <citation type="submission" date="2024-06" db="EMBL/GenBank/DDBJ databases">
        <title>The Natural Products Discovery Center: Release of the First 8490 Sequenced Strains for Exploring Actinobacteria Biosynthetic Diversity.</title>
        <authorList>
            <person name="Kalkreuter E."/>
            <person name="Kautsar S.A."/>
            <person name="Yang D."/>
            <person name="Bader C.D."/>
            <person name="Teijaro C.N."/>
            <person name="Fluegel L."/>
            <person name="Davis C.M."/>
            <person name="Simpson J.R."/>
            <person name="Lauterbach L."/>
            <person name="Steele A.D."/>
            <person name="Gui C."/>
            <person name="Meng S."/>
            <person name="Li G."/>
            <person name="Viehrig K."/>
            <person name="Ye F."/>
            <person name="Su P."/>
            <person name="Kiefer A.F."/>
            <person name="Nichols A."/>
            <person name="Cepeda A.J."/>
            <person name="Yan W."/>
            <person name="Fan B."/>
            <person name="Jiang Y."/>
            <person name="Adhikari A."/>
            <person name="Zheng C.-J."/>
            <person name="Schuster L."/>
            <person name="Cowan T.M."/>
            <person name="Smanski M.J."/>
            <person name="Chevrette M.G."/>
            <person name="De Carvalho L.P.S."/>
            <person name="Shen B."/>
        </authorList>
    </citation>
    <scope>NUCLEOTIDE SEQUENCE [LARGE SCALE GENOMIC DNA]</scope>
    <source>
        <strain evidence="2 3">NPDC077434</strain>
    </source>
</reference>
<dbReference type="Gene3D" id="1.10.1200.10">
    <property type="entry name" value="ACP-like"/>
    <property type="match status" value="1"/>
</dbReference>
<comment type="caution">
    <text evidence="2">The sequence shown here is derived from an EMBL/GenBank/DDBJ whole genome shotgun (WGS) entry which is preliminary data.</text>
</comment>
<organism evidence="2 3">
    <name type="scientific">Microbacterium profundi</name>
    <dbReference type="NCBI Taxonomy" id="450380"/>
    <lineage>
        <taxon>Bacteria</taxon>
        <taxon>Bacillati</taxon>
        <taxon>Actinomycetota</taxon>
        <taxon>Actinomycetes</taxon>
        <taxon>Micrococcales</taxon>
        <taxon>Microbacteriaceae</taxon>
        <taxon>Microbacterium</taxon>
    </lineage>
</organism>
<keyword evidence="3" id="KW-1185">Reference proteome</keyword>
<dbReference type="EMBL" id="JBFBMH010000021">
    <property type="protein sequence ID" value="MEW1976073.1"/>
    <property type="molecule type" value="Genomic_DNA"/>
</dbReference>
<dbReference type="PROSITE" id="PS50075">
    <property type="entry name" value="CARRIER"/>
    <property type="match status" value="1"/>
</dbReference>